<keyword evidence="15" id="KW-0675">Receptor</keyword>
<dbReference type="PROSITE" id="PS50011">
    <property type="entry name" value="PROTEIN_KINASE_DOM"/>
    <property type="match status" value="1"/>
</dbReference>
<evidence type="ECO:0000313" key="24">
    <source>
        <dbReference type="Proteomes" id="UP000737018"/>
    </source>
</evidence>
<evidence type="ECO:0000259" key="22">
    <source>
        <dbReference type="PROSITE" id="PS50011"/>
    </source>
</evidence>
<evidence type="ECO:0000256" key="18">
    <source>
        <dbReference type="ARBA" id="ARBA00048679"/>
    </source>
</evidence>
<dbReference type="GO" id="GO:0004674">
    <property type="term" value="F:protein serine/threonine kinase activity"/>
    <property type="evidence" value="ECO:0007669"/>
    <property type="project" value="UniProtKB-KW"/>
</dbReference>
<evidence type="ECO:0000313" key="23">
    <source>
        <dbReference type="EMBL" id="KAF3954354.1"/>
    </source>
</evidence>
<evidence type="ECO:0000256" key="20">
    <source>
        <dbReference type="SAM" id="Phobius"/>
    </source>
</evidence>
<evidence type="ECO:0000256" key="14">
    <source>
        <dbReference type="ARBA" id="ARBA00023136"/>
    </source>
</evidence>
<keyword evidence="12 19" id="KW-0067">ATP-binding</keyword>
<comment type="catalytic activity">
    <reaction evidence="18">
        <text>L-seryl-[protein] + ATP = O-phospho-L-seryl-[protein] + ADP + H(+)</text>
        <dbReference type="Rhea" id="RHEA:17989"/>
        <dbReference type="Rhea" id="RHEA-COMP:9863"/>
        <dbReference type="Rhea" id="RHEA-COMP:11604"/>
        <dbReference type="ChEBI" id="CHEBI:15378"/>
        <dbReference type="ChEBI" id="CHEBI:29999"/>
        <dbReference type="ChEBI" id="CHEBI:30616"/>
        <dbReference type="ChEBI" id="CHEBI:83421"/>
        <dbReference type="ChEBI" id="CHEBI:456216"/>
        <dbReference type="EC" id="2.7.11.1"/>
    </reaction>
</comment>
<dbReference type="FunFam" id="3.80.10.10:FF:000452">
    <property type="entry name" value="Probable LRR receptor-like serine/threonine-protein kinase RFK1"/>
    <property type="match status" value="1"/>
</dbReference>
<evidence type="ECO:0000256" key="1">
    <source>
        <dbReference type="ARBA" id="ARBA00004479"/>
    </source>
</evidence>
<protein>
    <recommendedName>
        <fullName evidence="2">non-specific serine/threonine protein kinase</fullName>
        <ecNumber evidence="2">2.7.11.1</ecNumber>
    </recommendedName>
</protein>
<evidence type="ECO:0000256" key="10">
    <source>
        <dbReference type="ARBA" id="ARBA00022741"/>
    </source>
</evidence>
<keyword evidence="6" id="KW-0808">Transferase</keyword>
<dbReference type="InterPro" id="IPR000719">
    <property type="entry name" value="Prot_kinase_dom"/>
</dbReference>
<evidence type="ECO:0000256" key="3">
    <source>
        <dbReference type="ARBA" id="ARBA00022527"/>
    </source>
</evidence>
<evidence type="ECO:0000256" key="2">
    <source>
        <dbReference type="ARBA" id="ARBA00012513"/>
    </source>
</evidence>
<dbReference type="Gene3D" id="3.30.200.20">
    <property type="entry name" value="Phosphorylase Kinase, domain 1"/>
    <property type="match status" value="1"/>
</dbReference>
<evidence type="ECO:0000256" key="12">
    <source>
        <dbReference type="ARBA" id="ARBA00022840"/>
    </source>
</evidence>
<keyword evidence="11" id="KW-0418">Kinase</keyword>
<feature type="transmembrane region" description="Helical" evidence="20">
    <location>
        <begin position="599"/>
        <end position="622"/>
    </location>
</feature>
<name>A0A8J4QWH9_9ROSI</name>
<dbReference type="FunFam" id="2.60.120.430:FF:000004">
    <property type="entry name" value="Putative leucine-rich repeat receptor-like serine/threonine-protein kinase"/>
    <property type="match status" value="1"/>
</dbReference>
<gene>
    <name evidence="23" type="ORF">CMV_020288</name>
</gene>
<feature type="chain" id="PRO_5035271358" description="non-specific serine/threonine protein kinase" evidence="21">
    <location>
        <begin position="28"/>
        <end position="1007"/>
    </location>
</feature>
<dbReference type="InterPro" id="IPR032675">
    <property type="entry name" value="LRR_dom_sf"/>
</dbReference>
<evidence type="ECO:0000256" key="11">
    <source>
        <dbReference type="ARBA" id="ARBA00022777"/>
    </source>
</evidence>
<evidence type="ECO:0000256" key="5">
    <source>
        <dbReference type="ARBA" id="ARBA00022614"/>
    </source>
</evidence>
<evidence type="ECO:0000256" key="16">
    <source>
        <dbReference type="ARBA" id="ARBA00023180"/>
    </source>
</evidence>
<comment type="caution">
    <text evidence="23">The sequence shown here is derived from an EMBL/GenBank/DDBJ whole genome shotgun (WGS) entry which is preliminary data.</text>
</comment>
<keyword evidence="14 20" id="KW-0472">Membrane</keyword>
<evidence type="ECO:0000256" key="4">
    <source>
        <dbReference type="ARBA" id="ARBA00022553"/>
    </source>
</evidence>
<dbReference type="SMART" id="SM00220">
    <property type="entry name" value="S_TKc"/>
    <property type="match status" value="1"/>
</dbReference>
<dbReference type="PANTHER" id="PTHR48006">
    <property type="entry name" value="LEUCINE-RICH REPEAT-CONTAINING PROTEIN DDB_G0281931-RELATED"/>
    <property type="match status" value="1"/>
</dbReference>
<keyword evidence="5" id="KW-0433">Leucine-rich repeat</keyword>
<dbReference type="InterPro" id="IPR021720">
    <property type="entry name" value="Malectin_dom"/>
</dbReference>
<dbReference type="PROSITE" id="PS00107">
    <property type="entry name" value="PROTEIN_KINASE_ATP"/>
    <property type="match status" value="1"/>
</dbReference>
<evidence type="ECO:0000256" key="17">
    <source>
        <dbReference type="ARBA" id="ARBA00047899"/>
    </source>
</evidence>
<keyword evidence="8 21" id="KW-0732">Signal</keyword>
<keyword evidence="24" id="KW-1185">Reference proteome</keyword>
<dbReference type="PANTHER" id="PTHR48006:SF66">
    <property type="entry name" value="PROTEIN KINASE DOMAIN-CONTAINING PROTEIN"/>
    <property type="match status" value="1"/>
</dbReference>
<dbReference type="Pfam" id="PF07714">
    <property type="entry name" value="PK_Tyr_Ser-Thr"/>
    <property type="match status" value="1"/>
</dbReference>
<dbReference type="GO" id="GO:0005524">
    <property type="term" value="F:ATP binding"/>
    <property type="evidence" value="ECO:0007669"/>
    <property type="project" value="UniProtKB-UniRule"/>
</dbReference>
<dbReference type="InterPro" id="IPR008271">
    <property type="entry name" value="Ser/Thr_kinase_AS"/>
</dbReference>
<dbReference type="GO" id="GO:0016020">
    <property type="term" value="C:membrane"/>
    <property type="evidence" value="ECO:0007669"/>
    <property type="project" value="UniProtKB-SubCell"/>
</dbReference>
<dbReference type="SMART" id="SM00369">
    <property type="entry name" value="LRR_TYP"/>
    <property type="match status" value="4"/>
</dbReference>
<keyword evidence="9" id="KW-0677">Repeat</keyword>
<feature type="signal peptide" evidence="21">
    <location>
        <begin position="1"/>
        <end position="27"/>
    </location>
</feature>
<evidence type="ECO:0000256" key="9">
    <source>
        <dbReference type="ARBA" id="ARBA00022737"/>
    </source>
</evidence>
<keyword evidence="13 20" id="KW-1133">Transmembrane helix</keyword>
<organism evidence="23 24">
    <name type="scientific">Castanea mollissima</name>
    <name type="common">Chinese chestnut</name>
    <dbReference type="NCBI Taxonomy" id="60419"/>
    <lineage>
        <taxon>Eukaryota</taxon>
        <taxon>Viridiplantae</taxon>
        <taxon>Streptophyta</taxon>
        <taxon>Embryophyta</taxon>
        <taxon>Tracheophyta</taxon>
        <taxon>Spermatophyta</taxon>
        <taxon>Magnoliopsida</taxon>
        <taxon>eudicotyledons</taxon>
        <taxon>Gunneridae</taxon>
        <taxon>Pentapetalae</taxon>
        <taxon>rosids</taxon>
        <taxon>fabids</taxon>
        <taxon>Fagales</taxon>
        <taxon>Fagaceae</taxon>
        <taxon>Castanea</taxon>
    </lineage>
</organism>
<dbReference type="InterPro" id="IPR017441">
    <property type="entry name" value="Protein_kinase_ATP_BS"/>
</dbReference>
<keyword evidence="4" id="KW-0597">Phosphoprotein</keyword>
<dbReference type="Gene3D" id="3.80.10.10">
    <property type="entry name" value="Ribonuclease Inhibitor"/>
    <property type="match status" value="3"/>
</dbReference>
<evidence type="ECO:0000256" key="13">
    <source>
        <dbReference type="ARBA" id="ARBA00022989"/>
    </source>
</evidence>
<dbReference type="OrthoDB" id="1938112at2759"/>
<keyword evidence="10 19" id="KW-0547">Nucleotide-binding</keyword>
<dbReference type="EMBL" id="JRKL02003733">
    <property type="protein sequence ID" value="KAF3954354.1"/>
    <property type="molecule type" value="Genomic_DNA"/>
</dbReference>
<dbReference type="FunFam" id="3.80.10.10:FF:000433">
    <property type="entry name" value="Putative LRR receptor-like serine/threonine-protein kinase isoform A"/>
    <property type="match status" value="1"/>
</dbReference>
<sequence length="1007" mass="111930">MARLVLPYISFIVFLLLMCMAVQPGIGTTPSDEVKALGEIAEQLGKKGWNMNVDPCINDSSWLTPKLDSRPLYNNSLICNCPGRVCHVVKLILRGQDLSGVLPRSLVKLPYLTYLDLNRNFLSGNIPHEWASTKLEYLSLSVNNLSGPIPSFLGNITTLKYLSIENNLFSGMVPLELGKLVNLENLTLSANNLSGELPVALTNLTKLKELRISSNNFTGRMPDFFQSWKQLEKLEIQASGFEGPIPSNISILSNLTELRISDLVGGDSKFPNLGSSTRMSRLMLKSCNISGPIPPSIQNMTQLQTLDLSFNRLDGIIPYFGGLTKLTYLCLTSNLLTGSVPDWITSRDSKYQIDLSYNNLSEGSARACTDNINFFKSFSGRDKLTLRECLDESPCSKDWYSVHINCGGKATTIGNIKYEADVDPAGPAKYVRVREYWGFSSSGRFWDLNTSANDYIANISILKMNESVLYTSARLSPLSITYYARCLANGPYKLKLHFAEIVIRDNRSFYSLGRRIFDIYVQEKLVLKDFDIENAAPGVDKAVVREYKANVTNKVLMIRFFWAGKGTTAAPTRGTYGPLISAISVEADFSLPDDGKMKISIVVGAVVVVLLLIFMILGILWWKGCLGGKKSRENELKGLDLQTGYFTYRQIKAATNNFNAANKLGEGGFGSVYKGILSDGTVIAVKQLSSKSRQGNREFVNEIGMISGLQHPNLVRLYGCCIEGKQLLLVYEYMENNSLARALFGTADSRLKLDWLARQKICVGIAKGLAFLHEESTLKIVHRDIKSTNVLLDRDLNPKISDFGLAKLDEEENTHISTKIAGTIGYMAPEYALWGHLTYKADVYSFGVVALEIIAGKNNMKYRPNQNFVCLLDWAIVLQQRGDLMELVDPELGSDFSKEEALRMIKVALLCTNPSPVLRPVMTAVVNMLEGRIVIDELTRGPSIYSDEWGFEALRDQYGESSRPNSMESQSLVQSSNATWIGSSSTSGHNIYSTNQNEWGVWMEINV</sequence>
<dbReference type="InterPro" id="IPR003591">
    <property type="entry name" value="Leu-rich_rpt_typical-subtyp"/>
</dbReference>
<comment type="subcellular location">
    <subcellularLocation>
        <location evidence="1">Membrane</location>
        <topology evidence="1">Single-pass type I membrane protein</topology>
    </subcellularLocation>
</comment>
<evidence type="ECO:0000256" key="19">
    <source>
        <dbReference type="PROSITE-ProRule" id="PRU10141"/>
    </source>
</evidence>
<dbReference type="InterPro" id="IPR055414">
    <property type="entry name" value="LRR_R13L4/SHOC2-like"/>
</dbReference>
<feature type="domain" description="Protein kinase" evidence="22">
    <location>
        <begin position="658"/>
        <end position="935"/>
    </location>
</feature>
<dbReference type="InterPro" id="IPR051824">
    <property type="entry name" value="LRR_Rcpt-Like_S/T_Kinase"/>
</dbReference>
<dbReference type="PROSITE" id="PS00108">
    <property type="entry name" value="PROTEIN_KINASE_ST"/>
    <property type="match status" value="1"/>
</dbReference>
<proteinExistence type="predicted"/>
<dbReference type="EC" id="2.7.11.1" evidence="2"/>
<dbReference type="InterPro" id="IPR001245">
    <property type="entry name" value="Ser-Thr/Tyr_kinase_cat_dom"/>
</dbReference>
<evidence type="ECO:0000256" key="7">
    <source>
        <dbReference type="ARBA" id="ARBA00022692"/>
    </source>
</evidence>
<dbReference type="InterPro" id="IPR011009">
    <property type="entry name" value="Kinase-like_dom_sf"/>
</dbReference>
<feature type="binding site" evidence="19">
    <location>
        <position position="686"/>
    </location>
    <ligand>
        <name>ATP</name>
        <dbReference type="ChEBI" id="CHEBI:30616"/>
    </ligand>
</feature>
<dbReference type="Pfam" id="PF00560">
    <property type="entry name" value="LRR_1"/>
    <property type="match status" value="2"/>
</dbReference>
<comment type="catalytic activity">
    <reaction evidence="17">
        <text>L-threonyl-[protein] + ATP = O-phospho-L-threonyl-[protein] + ADP + H(+)</text>
        <dbReference type="Rhea" id="RHEA:46608"/>
        <dbReference type="Rhea" id="RHEA-COMP:11060"/>
        <dbReference type="Rhea" id="RHEA-COMP:11605"/>
        <dbReference type="ChEBI" id="CHEBI:15378"/>
        <dbReference type="ChEBI" id="CHEBI:30013"/>
        <dbReference type="ChEBI" id="CHEBI:30616"/>
        <dbReference type="ChEBI" id="CHEBI:61977"/>
        <dbReference type="ChEBI" id="CHEBI:456216"/>
        <dbReference type="EC" id="2.7.11.1"/>
    </reaction>
</comment>
<dbReference type="Pfam" id="PF11721">
    <property type="entry name" value="Malectin"/>
    <property type="match status" value="1"/>
</dbReference>
<dbReference type="Gene3D" id="1.10.510.10">
    <property type="entry name" value="Transferase(Phosphotransferase) domain 1"/>
    <property type="match status" value="1"/>
</dbReference>
<reference evidence="23" key="1">
    <citation type="submission" date="2020-03" db="EMBL/GenBank/DDBJ databases">
        <title>Castanea mollissima Vanexum genome sequencing.</title>
        <authorList>
            <person name="Staton M."/>
        </authorList>
    </citation>
    <scope>NUCLEOTIDE SEQUENCE</scope>
    <source>
        <tissue evidence="23">Leaf</tissue>
    </source>
</reference>
<dbReference type="SUPFAM" id="SSF56112">
    <property type="entry name" value="Protein kinase-like (PK-like)"/>
    <property type="match status" value="1"/>
</dbReference>
<dbReference type="FunFam" id="3.80.10.10:FF:000041">
    <property type="entry name" value="LRR receptor-like serine/threonine-protein kinase ERECTA"/>
    <property type="match status" value="1"/>
</dbReference>
<dbReference type="Pfam" id="PF23598">
    <property type="entry name" value="LRR_14"/>
    <property type="match status" value="1"/>
</dbReference>
<keyword evidence="3" id="KW-0723">Serine/threonine-protein kinase</keyword>
<dbReference type="Proteomes" id="UP000737018">
    <property type="component" value="Unassembled WGS sequence"/>
</dbReference>
<keyword evidence="7 20" id="KW-0812">Transmembrane</keyword>
<keyword evidence="16" id="KW-0325">Glycoprotein</keyword>
<dbReference type="CDD" id="cd14066">
    <property type="entry name" value="STKc_IRAK"/>
    <property type="match status" value="1"/>
</dbReference>
<dbReference type="AlphaFoldDB" id="A0A8J4QWH9"/>
<dbReference type="FunFam" id="3.30.200.20:FF:000217">
    <property type="entry name" value="probable LRR receptor-like serine/threonine-protein kinase At1g53430"/>
    <property type="match status" value="1"/>
</dbReference>
<evidence type="ECO:0000256" key="21">
    <source>
        <dbReference type="SAM" id="SignalP"/>
    </source>
</evidence>
<evidence type="ECO:0000256" key="15">
    <source>
        <dbReference type="ARBA" id="ARBA00023170"/>
    </source>
</evidence>
<dbReference type="InterPro" id="IPR001611">
    <property type="entry name" value="Leu-rich_rpt"/>
</dbReference>
<dbReference type="SUPFAM" id="SSF52058">
    <property type="entry name" value="L domain-like"/>
    <property type="match status" value="1"/>
</dbReference>
<dbReference type="FunFam" id="1.10.510.10:FF:000044">
    <property type="entry name" value="Putative LRR receptor-like serine/threonine-protein kinase"/>
    <property type="match status" value="1"/>
</dbReference>
<evidence type="ECO:0000256" key="6">
    <source>
        <dbReference type="ARBA" id="ARBA00022679"/>
    </source>
</evidence>
<dbReference type="Gene3D" id="2.60.120.430">
    <property type="entry name" value="Galactose-binding lectin"/>
    <property type="match status" value="1"/>
</dbReference>
<evidence type="ECO:0000256" key="8">
    <source>
        <dbReference type="ARBA" id="ARBA00022729"/>
    </source>
</evidence>
<accession>A0A8J4QWH9</accession>